<dbReference type="Proteomes" id="UP000034544">
    <property type="component" value="Unassembled WGS sequence"/>
</dbReference>
<evidence type="ECO:0000256" key="1">
    <source>
        <dbReference type="SAM" id="Phobius"/>
    </source>
</evidence>
<feature type="domain" description="Metallo-beta-lactamase" evidence="2">
    <location>
        <begin position="39"/>
        <end position="230"/>
    </location>
</feature>
<evidence type="ECO:0000313" key="4">
    <source>
        <dbReference type="Proteomes" id="UP000034544"/>
    </source>
</evidence>
<sequence>MKSPIISHIVFVVAYIVIFQLVVGRRSVTESGLSVHVIDVGQGDGIYIEMNGNPVALIDGGNDYTVDKYILERTGLSCNFPLVVLSHDHGDHFVGFRRILERCKFGILRYNDVVLDGRAVPQNAKNNPENKVKKTFDGEQFVIHGVLIKLIVPYGYSHGMPKNLNDASVALFAKYKDFEALFLGDLEAGAQERIDLRKLKRLITGRLDVLKMAHHGAINGYSRELLNELKPRICVISVGEFNTFGHPSPLVVEELEKAGCGVIRTDKAGDVVISSR</sequence>
<reference evidence="3 4" key="1">
    <citation type="journal article" date="2015" name="Nature">
        <title>rRNA introns, odd ribosomes, and small enigmatic genomes across a large radiation of phyla.</title>
        <authorList>
            <person name="Brown C.T."/>
            <person name="Hug L.A."/>
            <person name="Thomas B.C."/>
            <person name="Sharon I."/>
            <person name="Castelle C.J."/>
            <person name="Singh A."/>
            <person name="Wilkins M.J."/>
            <person name="Williams K.H."/>
            <person name="Banfield J.F."/>
        </authorList>
    </citation>
    <scope>NUCLEOTIDE SEQUENCE [LARGE SCALE GENOMIC DNA]</scope>
</reference>
<proteinExistence type="predicted"/>
<dbReference type="Pfam" id="PF00753">
    <property type="entry name" value="Lactamase_B"/>
    <property type="match status" value="1"/>
</dbReference>
<dbReference type="PANTHER" id="PTHR30619">
    <property type="entry name" value="DNA INTERNALIZATION/COMPETENCE PROTEIN COMEC/REC2"/>
    <property type="match status" value="1"/>
</dbReference>
<name>A0A0G0Z0Z2_UNCKA</name>
<dbReference type="AlphaFoldDB" id="A0A0G0Z0Z2"/>
<dbReference type="InterPro" id="IPR052159">
    <property type="entry name" value="Competence_DNA_uptake"/>
</dbReference>
<gene>
    <name evidence="3" type="ORF">UU59_C0030G0011</name>
</gene>
<dbReference type="PANTHER" id="PTHR30619:SF1">
    <property type="entry name" value="RECOMBINATION PROTEIN 2"/>
    <property type="match status" value="1"/>
</dbReference>
<organism evidence="3 4">
    <name type="scientific">candidate division WWE3 bacterium GW2011_GWE1_41_27</name>
    <dbReference type="NCBI Taxonomy" id="1619131"/>
    <lineage>
        <taxon>Bacteria</taxon>
        <taxon>Katanobacteria</taxon>
    </lineage>
</organism>
<dbReference type="InterPro" id="IPR036866">
    <property type="entry name" value="RibonucZ/Hydroxyglut_hydro"/>
</dbReference>
<evidence type="ECO:0000259" key="2">
    <source>
        <dbReference type="Pfam" id="PF00753"/>
    </source>
</evidence>
<keyword evidence="1" id="KW-1133">Transmembrane helix</keyword>
<dbReference type="Gene3D" id="3.60.15.10">
    <property type="entry name" value="Ribonuclease Z/Hydroxyacylglutathione hydrolase-like"/>
    <property type="match status" value="1"/>
</dbReference>
<dbReference type="SUPFAM" id="SSF56281">
    <property type="entry name" value="Metallo-hydrolase/oxidoreductase"/>
    <property type="match status" value="1"/>
</dbReference>
<comment type="caution">
    <text evidence="3">The sequence shown here is derived from an EMBL/GenBank/DDBJ whole genome shotgun (WGS) entry which is preliminary data.</text>
</comment>
<keyword evidence="1" id="KW-0472">Membrane</keyword>
<keyword evidence="1" id="KW-0812">Transmembrane</keyword>
<accession>A0A0G0Z0Z2</accession>
<dbReference type="EMBL" id="LCBF01000030">
    <property type="protein sequence ID" value="KKS06528.1"/>
    <property type="molecule type" value="Genomic_DNA"/>
</dbReference>
<dbReference type="InterPro" id="IPR001279">
    <property type="entry name" value="Metallo-B-lactamas"/>
</dbReference>
<feature type="transmembrane region" description="Helical" evidence="1">
    <location>
        <begin position="6"/>
        <end position="23"/>
    </location>
</feature>
<protein>
    <recommendedName>
        <fullName evidence="2">Metallo-beta-lactamase domain-containing protein</fullName>
    </recommendedName>
</protein>
<evidence type="ECO:0000313" key="3">
    <source>
        <dbReference type="EMBL" id="KKS06528.1"/>
    </source>
</evidence>